<dbReference type="SUPFAM" id="SSF53448">
    <property type="entry name" value="Nucleotide-diphospho-sugar transferases"/>
    <property type="match status" value="1"/>
</dbReference>
<sequence length="235" mass="26744">MKTLTAIIPFYNEERTIMELVRQLDLLPHGILTECIFVNDGSTDSSVQLLNEALQNLNLTYQIISKPNGGKASAIRQGAKALTTSHVVILDSDLELSTADIEKLWNIVQSGESDFVFGYRAFLSHSSFTYRYSRGNQLISNIYGIFFNEVITDIMCGYKLVPSENLQTLPYKYRHFGLEIEIPMHMWLNHQRPYEVDVAYKARTRAQGKSISVKDAFAVIASMAIFRITHKRARI</sequence>
<evidence type="ECO:0000259" key="1">
    <source>
        <dbReference type="Pfam" id="PF00535"/>
    </source>
</evidence>
<evidence type="ECO:0000313" key="2">
    <source>
        <dbReference type="EMBL" id="CAB4832832.1"/>
    </source>
</evidence>
<dbReference type="InterPro" id="IPR050256">
    <property type="entry name" value="Glycosyltransferase_2"/>
</dbReference>
<dbReference type="PANTHER" id="PTHR48090:SF7">
    <property type="entry name" value="RFBJ PROTEIN"/>
    <property type="match status" value="1"/>
</dbReference>
<dbReference type="CDD" id="cd04179">
    <property type="entry name" value="DPM_DPG-synthase_like"/>
    <property type="match status" value="1"/>
</dbReference>
<dbReference type="AlphaFoldDB" id="A0A6J7AJ37"/>
<organism evidence="2">
    <name type="scientific">freshwater metagenome</name>
    <dbReference type="NCBI Taxonomy" id="449393"/>
    <lineage>
        <taxon>unclassified sequences</taxon>
        <taxon>metagenomes</taxon>
        <taxon>ecological metagenomes</taxon>
    </lineage>
</organism>
<name>A0A6J7AJ37_9ZZZZ</name>
<dbReference type="InterPro" id="IPR029044">
    <property type="entry name" value="Nucleotide-diphossugar_trans"/>
</dbReference>
<dbReference type="InterPro" id="IPR001173">
    <property type="entry name" value="Glyco_trans_2-like"/>
</dbReference>
<reference evidence="2" key="1">
    <citation type="submission" date="2020-05" db="EMBL/GenBank/DDBJ databases">
        <authorList>
            <person name="Chiriac C."/>
            <person name="Salcher M."/>
            <person name="Ghai R."/>
            <person name="Kavagutti S V."/>
        </authorList>
    </citation>
    <scope>NUCLEOTIDE SEQUENCE</scope>
</reference>
<protein>
    <submittedName>
        <fullName evidence="2">Unannotated protein</fullName>
    </submittedName>
</protein>
<dbReference type="PANTHER" id="PTHR48090">
    <property type="entry name" value="UNDECAPRENYL-PHOSPHATE 4-DEOXY-4-FORMAMIDO-L-ARABINOSE TRANSFERASE-RELATED"/>
    <property type="match status" value="1"/>
</dbReference>
<dbReference type="EMBL" id="CAFABF010000089">
    <property type="protein sequence ID" value="CAB4832832.1"/>
    <property type="molecule type" value="Genomic_DNA"/>
</dbReference>
<dbReference type="Pfam" id="PF00535">
    <property type="entry name" value="Glycos_transf_2"/>
    <property type="match status" value="1"/>
</dbReference>
<proteinExistence type="predicted"/>
<accession>A0A6J7AJ37</accession>
<gene>
    <name evidence="2" type="ORF">UFOPK3167_01217</name>
</gene>
<dbReference type="Gene3D" id="3.90.550.10">
    <property type="entry name" value="Spore Coat Polysaccharide Biosynthesis Protein SpsA, Chain A"/>
    <property type="match status" value="1"/>
</dbReference>
<feature type="domain" description="Glycosyltransferase 2-like" evidence="1">
    <location>
        <begin position="6"/>
        <end position="137"/>
    </location>
</feature>